<name>A0A817YGN2_9BILA</name>
<sequence length="176" mass="20364">MAASLGILSLPKSHLLYVLHLVILPNNLQHFFMFGRHSRHSLSLCLPPPRSLDQHPAENDLSDYRKRLLVHLLPAYVTAREILDISHEKQARQYNWHHRPVQFEPGDLVWVTGLSGIAKVKWRGKKLSPRRDGPYRITQRLSQLTYSLIHTITGQQLSPIDVDRLHPQDYSFTIVD</sequence>
<organism evidence="1 2">
    <name type="scientific">Rotaria socialis</name>
    <dbReference type="NCBI Taxonomy" id="392032"/>
    <lineage>
        <taxon>Eukaryota</taxon>
        <taxon>Metazoa</taxon>
        <taxon>Spiralia</taxon>
        <taxon>Gnathifera</taxon>
        <taxon>Rotifera</taxon>
        <taxon>Eurotatoria</taxon>
        <taxon>Bdelloidea</taxon>
        <taxon>Philodinida</taxon>
        <taxon>Philodinidae</taxon>
        <taxon>Rotaria</taxon>
    </lineage>
</organism>
<proteinExistence type="predicted"/>
<protein>
    <submittedName>
        <fullName evidence="1">Uncharacterized protein</fullName>
    </submittedName>
</protein>
<evidence type="ECO:0000313" key="2">
    <source>
        <dbReference type="Proteomes" id="UP000663872"/>
    </source>
</evidence>
<reference evidence="1" key="1">
    <citation type="submission" date="2021-02" db="EMBL/GenBank/DDBJ databases">
        <authorList>
            <person name="Nowell W R."/>
        </authorList>
    </citation>
    <scope>NUCLEOTIDE SEQUENCE</scope>
</reference>
<accession>A0A817YGN2</accession>
<dbReference type="EMBL" id="CAJNYT010000855">
    <property type="protein sequence ID" value="CAF3378086.1"/>
    <property type="molecule type" value="Genomic_DNA"/>
</dbReference>
<dbReference type="AlphaFoldDB" id="A0A817YGN2"/>
<comment type="caution">
    <text evidence="1">The sequence shown here is derived from an EMBL/GenBank/DDBJ whole genome shotgun (WGS) entry which is preliminary data.</text>
</comment>
<evidence type="ECO:0000313" key="1">
    <source>
        <dbReference type="EMBL" id="CAF3378086.1"/>
    </source>
</evidence>
<dbReference type="Proteomes" id="UP000663872">
    <property type="component" value="Unassembled WGS sequence"/>
</dbReference>
<gene>
    <name evidence="1" type="ORF">GRG538_LOCUS7938</name>
</gene>